<dbReference type="AlphaFoldDB" id="A0A2M8LE07"/>
<keyword evidence="1" id="KW-1133">Transmembrane helix</keyword>
<dbReference type="InterPro" id="IPR043712">
    <property type="entry name" value="DUF5652"/>
</dbReference>
<dbReference type="Pfam" id="PF18893">
    <property type="entry name" value="DUF5652"/>
    <property type="match status" value="1"/>
</dbReference>
<evidence type="ECO:0000313" key="3">
    <source>
        <dbReference type="EMBL" id="PJE75689.1"/>
    </source>
</evidence>
<protein>
    <recommendedName>
        <fullName evidence="2">DUF5652 domain-containing protein</fullName>
    </recommendedName>
</protein>
<evidence type="ECO:0000313" key="4">
    <source>
        <dbReference type="Proteomes" id="UP000231152"/>
    </source>
</evidence>
<reference evidence="3 4" key="1">
    <citation type="submission" date="2017-09" db="EMBL/GenBank/DDBJ databases">
        <title>Depth-based differentiation of microbial function through sediment-hosted aquifers and enrichment of novel symbionts in the deep terrestrial subsurface.</title>
        <authorList>
            <person name="Probst A.J."/>
            <person name="Ladd B."/>
            <person name="Jarett J.K."/>
            <person name="Geller-Mcgrath D.E."/>
            <person name="Sieber C.M."/>
            <person name="Emerson J.B."/>
            <person name="Anantharaman K."/>
            <person name="Thomas B.C."/>
            <person name="Malmstrom R."/>
            <person name="Stieglmeier M."/>
            <person name="Klingl A."/>
            <person name="Woyke T."/>
            <person name="Ryan C.M."/>
            <person name="Banfield J.F."/>
        </authorList>
    </citation>
    <scope>NUCLEOTIDE SEQUENCE [LARGE SCALE GENOMIC DNA]</scope>
    <source>
        <strain evidence="3">CG10_big_fil_rev_8_21_14_0_10_48_11</strain>
    </source>
</reference>
<feature type="transmembrane region" description="Helical" evidence="1">
    <location>
        <begin position="38"/>
        <end position="59"/>
    </location>
</feature>
<dbReference type="Proteomes" id="UP000231152">
    <property type="component" value="Unassembled WGS sequence"/>
</dbReference>
<keyword evidence="1" id="KW-0812">Transmembrane</keyword>
<comment type="caution">
    <text evidence="3">The sequence shown here is derived from an EMBL/GenBank/DDBJ whole genome shotgun (WGS) entry which is preliminary data.</text>
</comment>
<evidence type="ECO:0000256" key="1">
    <source>
        <dbReference type="SAM" id="Phobius"/>
    </source>
</evidence>
<gene>
    <name evidence="3" type="ORF">COV04_03770</name>
</gene>
<organism evidence="3 4">
    <name type="scientific">Candidatus Uhrbacteria bacterium CG10_big_fil_rev_8_21_14_0_10_48_11</name>
    <dbReference type="NCBI Taxonomy" id="1975037"/>
    <lineage>
        <taxon>Bacteria</taxon>
        <taxon>Candidatus Uhriibacteriota</taxon>
    </lineage>
</organism>
<proteinExistence type="predicted"/>
<name>A0A2M8LE07_9BACT</name>
<evidence type="ECO:0000259" key="2">
    <source>
        <dbReference type="Pfam" id="PF18893"/>
    </source>
</evidence>
<accession>A0A2M8LE07</accession>
<feature type="domain" description="DUF5652" evidence="2">
    <location>
        <begin position="8"/>
        <end position="67"/>
    </location>
</feature>
<keyword evidence="1" id="KW-0472">Membrane</keyword>
<feature type="transmembrane region" description="Helical" evidence="1">
    <location>
        <begin position="7"/>
        <end position="26"/>
    </location>
</feature>
<dbReference type="EMBL" id="PFET01000012">
    <property type="protein sequence ID" value="PJE75689.1"/>
    <property type="molecule type" value="Genomic_DNA"/>
</dbReference>
<sequence length="73" mass="8420">MQEFINSAYLPLVVLLLAVWVIPWKGVAPWRAARRHDLGWFIALLIINTVGILEIIYIFDFSKRPQKNAVADQ</sequence>